<protein>
    <recommendedName>
        <fullName evidence="7">Alpha-mannosidase</fullName>
        <ecNumber evidence="7">3.2.1.-</ecNumber>
    </recommendedName>
</protein>
<dbReference type="InterPro" id="IPR050843">
    <property type="entry name" value="Glycosyl_Hydrlase_38"/>
</dbReference>
<dbReference type="SMART" id="SM00872">
    <property type="entry name" value="Alpha-mann_mid"/>
    <property type="match status" value="1"/>
</dbReference>
<dbReference type="PANTHER" id="PTHR11607:SF3">
    <property type="entry name" value="LYSOSOMAL ALPHA-MANNOSIDASE"/>
    <property type="match status" value="1"/>
</dbReference>
<evidence type="ECO:0000256" key="5">
    <source>
        <dbReference type="ARBA" id="ARBA00023157"/>
    </source>
</evidence>
<dbReference type="SUPFAM" id="SSF74650">
    <property type="entry name" value="Galactose mutarotase-like"/>
    <property type="match status" value="1"/>
</dbReference>
<dbReference type="EC" id="3.2.1.-" evidence="7"/>
<dbReference type="Gene3D" id="1.20.1270.50">
    <property type="entry name" value="Glycoside hydrolase family 38, central domain"/>
    <property type="match status" value="1"/>
</dbReference>
<dbReference type="Gene3D" id="3.20.110.10">
    <property type="entry name" value="Glycoside hydrolase 38, N terminal domain"/>
    <property type="match status" value="1"/>
</dbReference>
<dbReference type="Pfam" id="PF07748">
    <property type="entry name" value="Glyco_hydro_38C"/>
    <property type="match status" value="1"/>
</dbReference>
<feature type="domain" description="Glycoside hydrolase family 38 central" evidence="8">
    <location>
        <begin position="442"/>
        <end position="522"/>
    </location>
</feature>
<name>A0ABM1E342_PRICU</name>
<comment type="cofactor">
    <cofactor evidence="7">
        <name>Zn(2+)</name>
        <dbReference type="ChEBI" id="CHEBI:29105"/>
    </cofactor>
    <text evidence="7">Binds 1 zinc ion per subunit.</text>
</comment>
<dbReference type="InterPro" id="IPR015341">
    <property type="entry name" value="Glyco_hydro_38_cen"/>
</dbReference>
<dbReference type="InterPro" id="IPR037094">
    <property type="entry name" value="Glyco_hydro_38_cen_sf"/>
</dbReference>
<dbReference type="InterPro" id="IPR011013">
    <property type="entry name" value="Gal_mutarotase_sf_dom"/>
</dbReference>
<dbReference type="SUPFAM" id="SSF88713">
    <property type="entry name" value="Glycoside hydrolase/deacetylase"/>
    <property type="match status" value="1"/>
</dbReference>
<dbReference type="InterPro" id="IPR028995">
    <property type="entry name" value="Glyco_hydro_57/38_cen_sf"/>
</dbReference>
<evidence type="ECO:0000313" key="10">
    <source>
        <dbReference type="RefSeq" id="XP_014666613.1"/>
    </source>
</evidence>
<dbReference type="GeneID" id="106808410"/>
<proteinExistence type="inferred from homology"/>
<dbReference type="Pfam" id="PF01074">
    <property type="entry name" value="Glyco_hydro_38N"/>
    <property type="match status" value="1"/>
</dbReference>
<accession>A0ABM1E342</accession>
<evidence type="ECO:0000259" key="8">
    <source>
        <dbReference type="SMART" id="SM00872"/>
    </source>
</evidence>
<dbReference type="Gene3D" id="2.70.98.30">
    <property type="entry name" value="Golgi alpha-mannosidase II, domain 4"/>
    <property type="match status" value="1"/>
</dbReference>
<keyword evidence="9" id="KW-1185">Reference proteome</keyword>
<reference evidence="10" key="1">
    <citation type="submission" date="2025-08" db="UniProtKB">
        <authorList>
            <consortium name="RefSeq"/>
        </authorList>
    </citation>
    <scope>IDENTIFICATION</scope>
</reference>
<keyword evidence="6 7" id="KW-0326">Glycosidase</keyword>
<gene>
    <name evidence="10" type="primary">LOC106808410</name>
</gene>
<keyword evidence="3 7" id="KW-0378">Hydrolase</keyword>
<sequence>MYRVRILQPRNLLMLVVVVCVLLTAYVHRLHMKTDGTAASWRERNQTKHLVGTARRQQHEQQTPQLTCVPTDAVDAKADVDTYSVFLRWMHAGRKSRGSPTLPLTATDATLQPLRVFVVPHSHNDPGWLHTVDEYFDSKTSHILDNIVAKLEQYADMTFIWTETVFLDMWWRRATPTMRARFVALVGSGRLEITGGGWVMPDEAVTHYYSVVDQYIEGHEWLWHNVGVRPRNSWQIDPFGHSSSIAYILNLVGFENAVIHRIHHGFKWHLATERNLEFRWRQYWDAEDARPLFTHATPNQHYTMKWTCGPDTAVCSNFDFRHVVGEFRESMSVPITKHNVATKARQLLDQYRQKAALYRHNVLLVPHGDDFRYDKPAEFDQQYVNLRRLFAHINAQPWDADVRFGTLQDYFDAVHEREGALLPAKLPTLTGDFFPYSDERTDYWSGFYTTRPFNKRLERLLASRLRAADVVFTLRDMTTTERDADAAELLTFARRQLGLFQHHDAITGTSEDHVADDYSRKLWLGLHAVDRVILRTVQAYALADGHLRDVVTRGNMTLIHMNEQMRTYQSLPLKQLVGVRHKAAHVLLYNALTLPRHELVRVHVNHPHVVVRDGDGVVVRSQVNPLWRPDDPTRISDAAFEVAFLARVPATSVAVFSVAKSKPDAEGTAVKASVVLLGGAASATSSVFAVDTSPQELFIQNDALVAWFDSRSGFLQGVTDKNTSENIQLGLDFHVCKSRHSGAYLLGDLHAREPLLVGESSPVIRLVKGPLAEEIHVIAGHVVSGNVINTIAVDKTQATSASALRLDISNLVDAGDLVNREVIMQLKTDTNSGDTFYADLNGLQVVKRTTYRMLPTDGARFYPATSLVAVQDRRVRVSLLLSQTHAVASPATGTLEVILERRIAENDGKGVSGGVTSVPRSLQRHTLLVERRGLQRHTADESHVLRPTMRSHRLSQRLNDPLIAMVADAQLDPLLLKRVVDLPLSLPCDVQLVSLRPLLPADSAAASEYALLVHRPMYECRDDDADDTGSCAAPQPATSFADVLPGVRVSRVARSSLSFLKTDPSVPPSRMMIVNSMEIAAFRLEVDHKRARRQAVDTN</sequence>
<evidence type="ECO:0000256" key="6">
    <source>
        <dbReference type="ARBA" id="ARBA00023295"/>
    </source>
</evidence>
<evidence type="ECO:0000313" key="9">
    <source>
        <dbReference type="Proteomes" id="UP000695022"/>
    </source>
</evidence>
<dbReference type="InterPro" id="IPR011682">
    <property type="entry name" value="Glyco_hydro_38_C"/>
</dbReference>
<keyword evidence="4 7" id="KW-0862">Zinc</keyword>
<dbReference type="Proteomes" id="UP000695022">
    <property type="component" value="Unplaced"/>
</dbReference>
<keyword evidence="5" id="KW-1015">Disulfide bond</keyword>
<dbReference type="InterPro" id="IPR013780">
    <property type="entry name" value="Glyco_hydro_b"/>
</dbReference>
<dbReference type="SUPFAM" id="SSF88688">
    <property type="entry name" value="Families 57/38 glycoside transferase middle domain"/>
    <property type="match status" value="1"/>
</dbReference>
<evidence type="ECO:0000256" key="3">
    <source>
        <dbReference type="ARBA" id="ARBA00022801"/>
    </source>
</evidence>
<organism evidence="9 10">
    <name type="scientific">Priapulus caudatus</name>
    <name type="common">Priapulid worm</name>
    <dbReference type="NCBI Taxonomy" id="37621"/>
    <lineage>
        <taxon>Eukaryota</taxon>
        <taxon>Metazoa</taxon>
        <taxon>Ecdysozoa</taxon>
        <taxon>Scalidophora</taxon>
        <taxon>Priapulida</taxon>
        <taxon>Priapulimorpha</taxon>
        <taxon>Priapulimorphida</taxon>
        <taxon>Priapulidae</taxon>
        <taxon>Priapulus</taxon>
    </lineage>
</organism>
<comment type="similarity">
    <text evidence="1 7">Belongs to the glycosyl hydrolase 38 family.</text>
</comment>
<evidence type="ECO:0000256" key="7">
    <source>
        <dbReference type="RuleBase" id="RU361199"/>
    </source>
</evidence>
<dbReference type="InterPro" id="IPR027291">
    <property type="entry name" value="Glyco_hydro_38_N_sf"/>
</dbReference>
<dbReference type="InterPro" id="IPR000602">
    <property type="entry name" value="Glyco_hydro_38_N"/>
</dbReference>
<dbReference type="PANTHER" id="PTHR11607">
    <property type="entry name" value="ALPHA-MANNOSIDASE"/>
    <property type="match status" value="1"/>
</dbReference>
<dbReference type="InterPro" id="IPR011330">
    <property type="entry name" value="Glyco_hydro/deAcase_b/a-brl"/>
</dbReference>
<dbReference type="Gene3D" id="2.60.40.1180">
    <property type="entry name" value="Golgi alpha-mannosidase II"/>
    <property type="match status" value="1"/>
</dbReference>
<dbReference type="Pfam" id="PF09261">
    <property type="entry name" value="Alpha-mann_mid"/>
    <property type="match status" value="1"/>
</dbReference>
<dbReference type="RefSeq" id="XP_014666613.1">
    <property type="nucleotide sequence ID" value="XM_014811127.1"/>
</dbReference>
<keyword evidence="2 7" id="KW-0479">Metal-binding</keyword>
<evidence type="ECO:0000256" key="1">
    <source>
        <dbReference type="ARBA" id="ARBA00009792"/>
    </source>
</evidence>
<evidence type="ECO:0000256" key="4">
    <source>
        <dbReference type="ARBA" id="ARBA00022833"/>
    </source>
</evidence>
<evidence type="ECO:0000256" key="2">
    <source>
        <dbReference type="ARBA" id="ARBA00022723"/>
    </source>
</evidence>